<feature type="transmembrane region" description="Helical" evidence="1">
    <location>
        <begin position="12"/>
        <end position="29"/>
    </location>
</feature>
<organism evidence="2 3">
    <name type="scientific">Holdemanella biformis</name>
    <dbReference type="NCBI Taxonomy" id="1735"/>
    <lineage>
        <taxon>Bacteria</taxon>
        <taxon>Bacillati</taxon>
        <taxon>Bacillota</taxon>
        <taxon>Erysipelotrichia</taxon>
        <taxon>Erysipelotrichales</taxon>
        <taxon>Erysipelotrichaceae</taxon>
        <taxon>Holdemanella</taxon>
    </lineage>
</organism>
<name>A0A412J699_9FIRM</name>
<evidence type="ECO:0000256" key="1">
    <source>
        <dbReference type="SAM" id="Phobius"/>
    </source>
</evidence>
<gene>
    <name evidence="2" type="ORF">DWX92_03415</name>
</gene>
<keyword evidence="1" id="KW-1133">Transmembrane helix</keyword>
<keyword evidence="1" id="KW-0472">Membrane</keyword>
<accession>A0A412J699</accession>
<protein>
    <submittedName>
        <fullName evidence="2">Uncharacterized protein</fullName>
    </submittedName>
</protein>
<proteinExistence type="predicted"/>
<dbReference type="AlphaFoldDB" id="A0A412J699"/>
<sequence>MDGGETMKKIRLLIPLFIGLVAVTAYLAFARSSEEPVNVEEVNEANEDVGYFPGCDDGEKVIPLGDGFLGGEAYLQNGDEEIYLNSETDSSAITVKEAKEILKSRQAESDNQ</sequence>
<comment type="caution">
    <text evidence="2">The sequence shown here is derived from an EMBL/GenBank/DDBJ whole genome shotgun (WGS) entry which is preliminary data.</text>
</comment>
<reference evidence="2 3" key="1">
    <citation type="submission" date="2018-08" db="EMBL/GenBank/DDBJ databases">
        <title>A genome reference for cultivated species of the human gut microbiota.</title>
        <authorList>
            <person name="Zou Y."/>
            <person name="Xue W."/>
            <person name="Luo G."/>
        </authorList>
    </citation>
    <scope>NUCLEOTIDE SEQUENCE [LARGE SCALE GENOMIC DNA]</scope>
    <source>
        <strain evidence="2 3">AF22-10AC</strain>
    </source>
</reference>
<evidence type="ECO:0000313" key="3">
    <source>
        <dbReference type="Proteomes" id="UP000285274"/>
    </source>
</evidence>
<evidence type="ECO:0000313" key="2">
    <source>
        <dbReference type="EMBL" id="RGS47875.1"/>
    </source>
</evidence>
<keyword evidence="1" id="KW-0812">Transmembrane</keyword>
<dbReference type="Proteomes" id="UP000285274">
    <property type="component" value="Unassembled WGS sequence"/>
</dbReference>
<dbReference type="EMBL" id="QRVM01000009">
    <property type="protein sequence ID" value="RGS47875.1"/>
    <property type="molecule type" value="Genomic_DNA"/>
</dbReference>